<dbReference type="InterPro" id="IPR003692">
    <property type="entry name" value="Hydantoinase_B"/>
</dbReference>
<name>W9CHG6_SCLBF</name>
<feature type="domain" description="Hydantoinase A/oxoprolinase" evidence="1">
    <location>
        <begin position="8"/>
        <end position="82"/>
    </location>
</feature>
<protein>
    <submittedName>
        <fullName evidence="3">5-oxoprolinase</fullName>
    </submittedName>
</protein>
<dbReference type="AlphaFoldDB" id="W9CHG6"/>
<comment type="caution">
    <text evidence="3">The sequence shown here is derived from an EMBL/GenBank/DDBJ whole genome shotgun (WGS) entry which is preliminary data.</text>
</comment>
<gene>
    <name evidence="3" type="ORF">SBOR_3423</name>
</gene>
<dbReference type="Proteomes" id="UP000019487">
    <property type="component" value="Unassembled WGS sequence"/>
</dbReference>
<sequence length="490" mass="52254">MIQRFTGLKAILSGPAGGVVGYAKTSYIESDKVPVIGFDMGGTSTDVSRFGGRFEHVFETTTAGITIQSPQLDINTVAAGVAVFFVGEMDFLLWGRRVQVLIQVLPAIEKVALSQADLLPDHFPATFGPNEDLPLDYGITRSECVDLTEQINTEIDGYLTPGEAAQGFLDYCKRGNDEAGITKILVEDPAQYPDCGASLIQDLFAEYSGPVVQFYMSHIQKNAENAVRNYLRDIYSTLTPGTALTAEDKLDNGTRIKLSIRIHADGGVDFDFTRTGAEGLGNGNAPKSVCFLASINVINPEGSILNPSANAAVYAGSTQTSQRVVDVILKAFQACAVSQGCMNSLGFFGGRNAKAGQGYSFAYGETICGGVGVGPTWDGASAVHCHMPIREYPISRYWKSGTRLYMISKRRVTAPYGLKGGEYGASGVNLIGKVVAGEGEDQEQKRRIEGSGAAREKDAAVGVGETLSESDGFGVCVCADAGFELRGWIE</sequence>
<evidence type="ECO:0000259" key="2">
    <source>
        <dbReference type="Pfam" id="PF02538"/>
    </source>
</evidence>
<dbReference type="OrthoDB" id="3592651at2759"/>
<dbReference type="InterPro" id="IPR045079">
    <property type="entry name" value="Oxoprolinase-like"/>
</dbReference>
<dbReference type="InterPro" id="IPR002821">
    <property type="entry name" value="Hydantoinase_A"/>
</dbReference>
<dbReference type="GO" id="GO:0017168">
    <property type="term" value="F:5-oxoprolinase (ATP-hydrolyzing) activity"/>
    <property type="evidence" value="ECO:0007669"/>
    <property type="project" value="TreeGrafter"/>
</dbReference>
<organism evidence="3 4">
    <name type="scientific">Sclerotinia borealis (strain F-4128)</name>
    <dbReference type="NCBI Taxonomy" id="1432307"/>
    <lineage>
        <taxon>Eukaryota</taxon>
        <taxon>Fungi</taxon>
        <taxon>Dikarya</taxon>
        <taxon>Ascomycota</taxon>
        <taxon>Pezizomycotina</taxon>
        <taxon>Leotiomycetes</taxon>
        <taxon>Helotiales</taxon>
        <taxon>Sclerotiniaceae</taxon>
        <taxon>Sclerotinia</taxon>
    </lineage>
</organism>
<evidence type="ECO:0000313" key="4">
    <source>
        <dbReference type="Proteomes" id="UP000019487"/>
    </source>
</evidence>
<dbReference type="EMBL" id="AYSA01000148">
    <property type="protein sequence ID" value="ESZ96202.1"/>
    <property type="molecule type" value="Genomic_DNA"/>
</dbReference>
<evidence type="ECO:0000313" key="3">
    <source>
        <dbReference type="EMBL" id="ESZ96202.1"/>
    </source>
</evidence>
<dbReference type="GO" id="GO:0006749">
    <property type="term" value="P:glutathione metabolic process"/>
    <property type="evidence" value="ECO:0007669"/>
    <property type="project" value="TreeGrafter"/>
</dbReference>
<keyword evidence="4" id="KW-1185">Reference proteome</keyword>
<reference evidence="3 4" key="1">
    <citation type="journal article" date="2014" name="Genome Announc.">
        <title>Draft genome sequence of Sclerotinia borealis, a psychrophilic plant pathogenic fungus.</title>
        <authorList>
            <person name="Mardanov A.V."/>
            <person name="Beletsky A.V."/>
            <person name="Kadnikov V.V."/>
            <person name="Ignatov A.N."/>
            <person name="Ravin N.V."/>
        </authorList>
    </citation>
    <scope>NUCLEOTIDE SEQUENCE [LARGE SCALE GENOMIC DNA]</scope>
    <source>
        <strain evidence="4">F-4157</strain>
    </source>
</reference>
<proteinExistence type="predicted"/>
<accession>W9CHG6</accession>
<dbReference type="Pfam" id="PF01968">
    <property type="entry name" value="Hydantoinase_A"/>
    <property type="match status" value="1"/>
</dbReference>
<evidence type="ECO:0000259" key="1">
    <source>
        <dbReference type="Pfam" id="PF01968"/>
    </source>
</evidence>
<dbReference type="PANTHER" id="PTHR11365">
    <property type="entry name" value="5-OXOPROLINASE RELATED"/>
    <property type="match status" value="1"/>
</dbReference>
<dbReference type="GO" id="GO:0005829">
    <property type="term" value="C:cytosol"/>
    <property type="evidence" value="ECO:0007669"/>
    <property type="project" value="TreeGrafter"/>
</dbReference>
<dbReference type="STRING" id="1432307.W9CHG6"/>
<dbReference type="HOGENOM" id="CLU_556871_0_0_1"/>
<dbReference type="PANTHER" id="PTHR11365:SF26">
    <property type="entry name" value="5-OXOPROLINASE"/>
    <property type="match status" value="1"/>
</dbReference>
<dbReference type="Pfam" id="PF02538">
    <property type="entry name" value="Hydantoinase_B"/>
    <property type="match status" value="1"/>
</dbReference>
<feature type="domain" description="Hydantoinase B/oxoprolinase" evidence="2">
    <location>
        <begin position="292"/>
        <end position="388"/>
    </location>
</feature>